<comment type="catalytic activity">
    <reaction evidence="1">
        <text>ATP + protein L-histidine = ADP + protein N-phospho-L-histidine.</text>
        <dbReference type="EC" id="2.7.13.3"/>
    </reaction>
</comment>
<keyword evidence="17" id="KW-1185">Reference proteome</keyword>
<feature type="domain" description="Histidine kinase" evidence="14">
    <location>
        <begin position="399"/>
        <end position="622"/>
    </location>
</feature>
<evidence type="ECO:0000256" key="13">
    <source>
        <dbReference type="SAM" id="Phobius"/>
    </source>
</evidence>
<evidence type="ECO:0000256" key="6">
    <source>
        <dbReference type="ARBA" id="ARBA00022741"/>
    </source>
</evidence>
<sequence length="849" mass="96358">MFLHKIILMLLLLLMRIVVASPNLEPHDTKHHLLILLSYHEGMPWQRTFLNGFKQFFEHQDTELYIEQLDTARFHELDYAETFQKMISEKYQHIKLDLIITESTPASTLVSRLDQFQPQALRLYVNDRENRNLFNYVGEKINKITLPLIDYLAVVNIAVQLVQAQTLYVISEAISKDSYATLNDFKEAIKLYRGKKVKIEYLDLPLNELKERVSHLPPSSAILFLLKFKDENGLPTTPYQVVQSLSQYTAVPIFSYWSSLIGSGVVGGKMIVGEKVGKLVAEQAIQLLNGGTILSLDDIYQHVFAFQFDWRQLQRFHLNQQRLPRDSEIFYREPTFIEQHKGPLVVSAIIIIVLFLMVIFLKREVAKRTQALKTQNADLVKARNQAESANHAKSQFLANMSHELRTPLNAILGYTQILERNTMVPAEIQEKISIIEHSGEHLLTLINDILDLSKIEAGKLELQPTEVNLPTFFKEVVHLFEWRAQQKGLEFIYEHHLASAVSWCQGFPDIIMADAKRLRQILLNLLSNAVKFTEKGQVILSVTYLPKTMLVEVKDSGRGIAPADMDTIFEPFRQVGDQQQIEGTGLGLPICRKLVALMDGELKVSSILGQGSVFSLEIPLAVVQWTAKSHAQSTTVAQRQISGYQGPRRKILVVDDVMANRTLLLDFFKPLGFILAEASDGLEALRIASNFQPDIVFIDVRMPHLDGLEATRQLRAMAGFADTVIFIMSASVFQEQKQHAMSVGGNAFLNKPIDFDEMLAAMTEHSHILWIEKVASQSSTVPSNTLVPPSPEILATLREMLRRGEVLPARKLLENLQEPAWIRFRDEALKLAKQFKMKELKAFVNGFGA</sequence>
<keyword evidence="8" id="KW-0067">ATP-binding</keyword>
<feature type="transmembrane region" description="Helical" evidence="13">
    <location>
        <begin position="342"/>
        <end position="361"/>
    </location>
</feature>
<organism evidence="16 17">
    <name type="scientific">Thioploca ingrica</name>
    <dbReference type="NCBI Taxonomy" id="40754"/>
    <lineage>
        <taxon>Bacteria</taxon>
        <taxon>Pseudomonadati</taxon>
        <taxon>Pseudomonadota</taxon>
        <taxon>Gammaproteobacteria</taxon>
        <taxon>Thiotrichales</taxon>
        <taxon>Thiotrichaceae</taxon>
        <taxon>Thioploca</taxon>
    </lineage>
</organism>
<keyword evidence="13" id="KW-1133">Transmembrane helix</keyword>
<dbReference type="EC" id="2.7.13.3" evidence="3"/>
<dbReference type="Pfam" id="PF00072">
    <property type="entry name" value="Response_reg"/>
    <property type="match status" value="1"/>
</dbReference>
<reference evidence="16 17" key="1">
    <citation type="journal article" date="2014" name="ISME J.">
        <title>Ecophysiology of Thioploca ingrica as revealed by the complete genome sequence supplemented with proteomic evidence.</title>
        <authorList>
            <person name="Kojima H."/>
            <person name="Ogura Y."/>
            <person name="Yamamoto N."/>
            <person name="Togashi T."/>
            <person name="Mori H."/>
            <person name="Watanabe T."/>
            <person name="Nemoto F."/>
            <person name="Kurokawa K."/>
            <person name="Hayashi T."/>
            <person name="Fukui M."/>
        </authorList>
    </citation>
    <scope>NUCLEOTIDE SEQUENCE [LARGE SCALE GENOMIC DNA]</scope>
</reference>
<dbReference type="CDD" id="cd17546">
    <property type="entry name" value="REC_hyHK_CKI1_RcsC-like"/>
    <property type="match status" value="1"/>
</dbReference>
<dbReference type="InterPro" id="IPR036890">
    <property type="entry name" value="HATPase_C_sf"/>
</dbReference>
<dbReference type="InterPro" id="IPR003594">
    <property type="entry name" value="HATPase_dom"/>
</dbReference>
<dbReference type="KEGG" id="tig:THII_1884"/>
<comment type="subcellular location">
    <subcellularLocation>
        <location evidence="2">Membrane</location>
    </subcellularLocation>
</comment>
<dbReference type="STRING" id="40754.THII_1884"/>
<dbReference type="SMART" id="SM00388">
    <property type="entry name" value="HisKA"/>
    <property type="match status" value="1"/>
</dbReference>
<dbReference type="Gene3D" id="3.30.565.10">
    <property type="entry name" value="Histidine kinase-like ATPase, C-terminal domain"/>
    <property type="match status" value="1"/>
</dbReference>
<dbReference type="InterPro" id="IPR005467">
    <property type="entry name" value="His_kinase_dom"/>
</dbReference>
<dbReference type="InterPro" id="IPR004358">
    <property type="entry name" value="Sig_transdc_His_kin-like_C"/>
</dbReference>
<dbReference type="InterPro" id="IPR001789">
    <property type="entry name" value="Sig_transdc_resp-reg_receiver"/>
</dbReference>
<feature type="modified residue" description="4-aspartylphosphate" evidence="12">
    <location>
        <position position="699"/>
    </location>
</feature>
<dbReference type="SMART" id="SM00448">
    <property type="entry name" value="REC"/>
    <property type="match status" value="1"/>
</dbReference>
<evidence type="ECO:0000256" key="1">
    <source>
        <dbReference type="ARBA" id="ARBA00000085"/>
    </source>
</evidence>
<dbReference type="GO" id="GO:0000155">
    <property type="term" value="F:phosphorelay sensor kinase activity"/>
    <property type="evidence" value="ECO:0007669"/>
    <property type="project" value="InterPro"/>
</dbReference>
<dbReference type="InterPro" id="IPR011006">
    <property type="entry name" value="CheY-like_superfamily"/>
</dbReference>
<dbReference type="OrthoDB" id="9792854at2"/>
<dbReference type="PANTHER" id="PTHR45339:SF1">
    <property type="entry name" value="HYBRID SIGNAL TRANSDUCTION HISTIDINE KINASE J"/>
    <property type="match status" value="1"/>
</dbReference>
<keyword evidence="11" id="KW-0131">Cell cycle</keyword>
<dbReference type="PRINTS" id="PR00344">
    <property type="entry name" value="BCTRLSENSOR"/>
</dbReference>
<evidence type="ECO:0000259" key="14">
    <source>
        <dbReference type="PROSITE" id="PS50109"/>
    </source>
</evidence>
<dbReference type="SUPFAM" id="SSF47384">
    <property type="entry name" value="Homodimeric domain of signal transducing histidine kinase"/>
    <property type="match status" value="1"/>
</dbReference>
<evidence type="ECO:0000256" key="7">
    <source>
        <dbReference type="ARBA" id="ARBA00022777"/>
    </source>
</evidence>
<dbReference type="GO" id="GO:0005524">
    <property type="term" value="F:ATP binding"/>
    <property type="evidence" value="ECO:0007669"/>
    <property type="project" value="UniProtKB-KW"/>
</dbReference>
<gene>
    <name evidence="16" type="ORF">THII_1884</name>
</gene>
<evidence type="ECO:0000313" key="17">
    <source>
        <dbReference type="Proteomes" id="UP000031623"/>
    </source>
</evidence>
<keyword evidence="9" id="KW-0902">Two-component regulatory system</keyword>
<evidence type="ECO:0000256" key="4">
    <source>
        <dbReference type="ARBA" id="ARBA00022553"/>
    </source>
</evidence>
<protein>
    <recommendedName>
        <fullName evidence="3">histidine kinase</fullName>
        <ecNumber evidence="3">2.7.13.3</ecNumber>
    </recommendedName>
</protein>
<dbReference type="AlphaFoldDB" id="A0A090BV38"/>
<keyword evidence="5" id="KW-0808">Transferase</keyword>
<dbReference type="SMART" id="SM00387">
    <property type="entry name" value="HATPase_c"/>
    <property type="match status" value="1"/>
</dbReference>
<evidence type="ECO:0000256" key="12">
    <source>
        <dbReference type="PROSITE-ProRule" id="PRU00169"/>
    </source>
</evidence>
<keyword evidence="7" id="KW-0418">Kinase</keyword>
<dbReference type="EMBL" id="AP014633">
    <property type="protein sequence ID" value="BAP56181.1"/>
    <property type="molecule type" value="Genomic_DNA"/>
</dbReference>
<dbReference type="InterPro" id="IPR003661">
    <property type="entry name" value="HisK_dim/P_dom"/>
</dbReference>
<feature type="domain" description="Response regulatory" evidence="15">
    <location>
        <begin position="650"/>
        <end position="766"/>
    </location>
</feature>
<dbReference type="Pfam" id="PF00512">
    <property type="entry name" value="HisKA"/>
    <property type="match status" value="1"/>
</dbReference>
<dbReference type="CDD" id="cd16922">
    <property type="entry name" value="HATPase_EvgS-ArcB-TorS-like"/>
    <property type="match status" value="1"/>
</dbReference>
<evidence type="ECO:0000259" key="15">
    <source>
        <dbReference type="PROSITE" id="PS50110"/>
    </source>
</evidence>
<dbReference type="Gene3D" id="1.10.287.130">
    <property type="match status" value="1"/>
</dbReference>
<proteinExistence type="predicted"/>
<dbReference type="PROSITE" id="PS50109">
    <property type="entry name" value="HIS_KIN"/>
    <property type="match status" value="1"/>
</dbReference>
<evidence type="ECO:0000256" key="9">
    <source>
        <dbReference type="ARBA" id="ARBA00023012"/>
    </source>
</evidence>
<keyword evidence="6" id="KW-0547">Nucleotide-binding</keyword>
<evidence type="ECO:0000256" key="2">
    <source>
        <dbReference type="ARBA" id="ARBA00004370"/>
    </source>
</evidence>
<evidence type="ECO:0000256" key="10">
    <source>
        <dbReference type="ARBA" id="ARBA00023136"/>
    </source>
</evidence>
<dbReference type="SUPFAM" id="SSF52172">
    <property type="entry name" value="CheY-like"/>
    <property type="match status" value="1"/>
</dbReference>
<keyword evidence="13" id="KW-0812">Transmembrane</keyword>
<dbReference type="HOGENOM" id="CLU_000445_89_20_6"/>
<dbReference type="Proteomes" id="UP000031623">
    <property type="component" value="Chromosome"/>
</dbReference>
<dbReference type="CDD" id="cd00082">
    <property type="entry name" value="HisKA"/>
    <property type="match status" value="1"/>
</dbReference>
<dbReference type="PANTHER" id="PTHR45339">
    <property type="entry name" value="HYBRID SIGNAL TRANSDUCTION HISTIDINE KINASE J"/>
    <property type="match status" value="1"/>
</dbReference>
<dbReference type="PROSITE" id="PS50110">
    <property type="entry name" value="RESPONSE_REGULATORY"/>
    <property type="match status" value="1"/>
</dbReference>
<dbReference type="Gene3D" id="3.40.50.2300">
    <property type="match status" value="1"/>
</dbReference>
<name>A0A090BV38_9GAMM</name>
<evidence type="ECO:0000256" key="8">
    <source>
        <dbReference type="ARBA" id="ARBA00022840"/>
    </source>
</evidence>
<accession>A0A090BV38</accession>
<dbReference type="FunFam" id="3.30.565.10:FF:000010">
    <property type="entry name" value="Sensor histidine kinase RcsC"/>
    <property type="match status" value="1"/>
</dbReference>
<evidence type="ECO:0000256" key="11">
    <source>
        <dbReference type="ARBA" id="ARBA00023306"/>
    </source>
</evidence>
<keyword evidence="10 13" id="KW-0472">Membrane</keyword>
<evidence type="ECO:0000313" key="16">
    <source>
        <dbReference type="EMBL" id="BAP56181.1"/>
    </source>
</evidence>
<evidence type="ECO:0000256" key="5">
    <source>
        <dbReference type="ARBA" id="ARBA00022679"/>
    </source>
</evidence>
<keyword evidence="4 12" id="KW-0597">Phosphoprotein</keyword>
<dbReference type="InterPro" id="IPR036097">
    <property type="entry name" value="HisK_dim/P_sf"/>
</dbReference>
<dbReference type="SUPFAM" id="SSF55874">
    <property type="entry name" value="ATPase domain of HSP90 chaperone/DNA topoisomerase II/histidine kinase"/>
    <property type="match status" value="1"/>
</dbReference>
<dbReference type="GO" id="GO:0016020">
    <property type="term" value="C:membrane"/>
    <property type="evidence" value="ECO:0007669"/>
    <property type="project" value="UniProtKB-SubCell"/>
</dbReference>
<dbReference type="FunFam" id="1.10.287.130:FF:000038">
    <property type="entry name" value="Sensory transduction histidine kinase"/>
    <property type="match status" value="1"/>
</dbReference>
<evidence type="ECO:0000256" key="3">
    <source>
        <dbReference type="ARBA" id="ARBA00012438"/>
    </source>
</evidence>
<dbReference type="Pfam" id="PF02518">
    <property type="entry name" value="HATPase_c"/>
    <property type="match status" value="1"/>
</dbReference>